<evidence type="ECO:0000313" key="2">
    <source>
        <dbReference type="Proteomes" id="UP000613401"/>
    </source>
</evidence>
<sequence length="97" mass="10739">MPPQSLQRLSPSSARPCPDERNTLLWRLLGIFEPSPKRSSYIIGITAYFPSAQGTPQTKVKATASIHSIPTTRAIGNKPTPPQEGEEGNYFLDRLIF</sequence>
<dbReference type="GeneID" id="69022410"/>
<dbReference type="EMBL" id="WVTB01000086">
    <property type="protein sequence ID" value="KAF3799124.1"/>
    <property type="molecule type" value="Genomic_DNA"/>
</dbReference>
<comment type="caution">
    <text evidence="1">The sequence shown here is derived from an EMBL/GenBank/DDBJ whole genome shotgun (WGS) entry which is preliminary data.</text>
</comment>
<protein>
    <submittedName>
        <fullName evidence="1">Uncharacterized protein</fullName>
    </submittedName>
</protein>
<dbReference type="Proteomes" id="UP000613401">
    <property type="component" value="Unassembled WGS sequence"/>
</dbReference>
<reference evidence="1" key="1">
    <citation type="journal article" date="2020" name="Phytopathology">
        <title>Genome sequence and comparative analysis of Colletotrichum gloeosporioides isolated from Liriodendron leaves.</title>
        <authorList>
            <person name="Fu F.F."/>
            <person name="Hao Z."/>
            <person name="Wang P."/>
            <person name="Lu Y."/>
            <person name="Xue L.J."/>
            <person name="Wei G."/>
            <person name="Tian Y."/>
            <person name="Baishi H."/>
            <person name="Xu H."/>
            <person name="Shi J."/>
            <person name="Cheng T."/>
            <person name="Wang G."/>
            <person name="Yi Y."/>
            <person name="Chen J."/>
        </authorList>
    </citation>
    <scope>NUCLEOTIDE SEQUENCE</scope>
    <source>
        <strain evidence="1">Lc1</strain>
    </source>
</reference>
<evidence type="ECO:0000313" key="1">
    <source>
        <dbReference type="EMBL" id="KAF3799124.1"/>
    </source>
</evidence>
<gene>
    <name evidence="1" type="ORF">GCG54_00015305</name>
</gene>
<accession>A0A8H4C8K3</accession>
<organism evidence="1 2">
    <name type="scientific">Colletotrichum gloeosporioides</name>
    <name type="common">Anthracnose fungus</name>
    <name type="synonym">Glomerella cingulata</name>
    <dbReference type="NCBI Taxonomy" id="474922"/>
    <lineage>
        <taxon>Eukaryota</taxon>
        <taxon>Fungi</taxon>
        <taxon>Dikarya</taxon>
        <taxon>Ascomycota</taxon>
        <taxon>Pezizomycotina</taxon>
        <taxon>Sordariomycetes</taxon>
        <taxon>Hypocreomycetidae</taxon>
        <taxon>Glomerellales</taxon>
        <taxon>Glomerellaceae</taxon>
        <taxon>Colletotrichum</taxon>
        <taxon>Colletotrichum gloeosporioides species complex</taxon>
    </lineage>
</organism>
<reference evidence="1" key="2">
    <citation type="submission" date="2020-03" db="EMBL/GenBank/DDBJ databases">
        <authorList>
            <person name="Fu F.-F."/>
            <person name="Chen J."/>
        </authorList>
    </citation>
    <scope>NUCLEOTIDE SEQUENCE</scope>
    <source>
        <strain evidence="1">Lc1</strain>
    </source>
</reference>
<dbReference type="AlphaFoldDB" id="A0A8H4C8K3"/>
<name>A0A8H4C8K3_COLGL</name>
<dbReference type="RefSeq" id="XP_045258284.1">
    <property type="nucleotide sequence ID" value="XM_045415111.1"/>
</dbReference>
<proteinExistence type="predicted"/>
<keyword evidence="2" id="KW-1185">Reference proteome</keyword>